<feature type="transmembrane region" description="Helical" evidence="2">
    <location>
        <begin position="63"/>
        <end position="84"/>
    </location>
</feature>
<feature type="compositionally biased region" description="Low complexity" evidence="1">
    <location>
        <begin position="287"/>
        <end position="305"/>
    </location>
</feature>
<feature type="transmembrane region" description="Helical" evidence="2">
    <location>
        <begin position="38"/>
        <end position="56"/>
    </location>
</feature>
<evidence type="ECO:0000313" key="3">
    <source>
        <dbReference type="EMBL" id="KAJ0407438.1"/>
    </source>
</evidence>
<reference evidence="3" key="1">
    <citation type="submission" date="2021-12" db="EMBL/GenBank/DDBJ databases">
        <title>Prjna785345.</title>
        <authorList>
            <person name="Rujirawat T."/>
            <person name="Krajaejun T."/>
        </authorList>
    </citation>
    <scope>NUCLEOTIDE SEQUENCE</scope>
    <source>
        <strain evidence="3">Pi057C3</strain>
    </source>
</reference>
<keyword evidence="2" id="KW-0812">Transmembrane</keyword>
<keyword evidence="4" id="KW-1185">Reference proteome</keyword>
<dbReference type="EMBL" id="JAKCXM010000021">
    <property type="protein sequence ID" value="KAJ0407438.1"/>
    <property type="molecule type" value="Genomic_DNA"/>
</dbReference>
<keyword evidence="2" id="KW-0472">Membrane</keyword>
<feature type="region of interest" description="Disordered" evidence="1">
    <location>
        <begin position="238"/>
        <end position="441"/>
    </location>
</feature>
<evidence type="ECO:0000256" key="2">
    <source>
        <dbReference type="SAM" id="Phobius"/>
    </source>
</evidence>
<organism evidence="3 4">
    <name type="scientific">Pythium insidiosum</name>
    <name type="common">Pythiosis disease agent</name>
    <dbReference type="NCBI Taxonomy" id="114742"/>
    <lineage>
        <taxon>Eukaryota</taxon>
        <taxon>Sar</taxon>
        <taxon>Stramenopiles</taxon>
        <taxon>Oomycota</taxon>
        <taxon>Peronosporomycetes</taxon>
        <taxon>Pythiales</taxon>
        <taxon>Pythiaceae</taxon>
        <taxon>Pythium</taxon>
    </lineage>
</organism>
<feature type="transmembrane region" description="Helical" evidence="2">
    <location>
        <begin position="155"/>
        <end position="173"/>
    </location>
</feature>
<gene>
    <name evidence="3" type="ORF">P43SY_004979</name>
</gene>
<dbReference type="Proteomes" id="UP001209570">
    <property type="component" value="Unassembled WGS sequence"/>
</dbReference>
<dbReference type="AlphaFoldDB" id="A0AAD5LQZ9"/>
<name>A0AAD5LQZ9_PYTIN</name>
<keyword evidence="2" id="KW-1133">Transmembrane helix</keyword>
<proteinExistence type="predicted"/>
<evidence type="ECO:0000256" key="1">
    <source>
        <dbReference type="SAM" id="MobiDB-lite"/>
    </source>
</evidence>
<accession>A0AAD5LQZ9</accession>
<evidence type="ECO:0000313" key="4">
    <source>
        <dbReference type="Proteomes" id="UP001209570"/>
    </source>
</evidence>
<feature type="transmembrane region" description="Helical" evidence="2">
    <location>
        <begin position="104"/>
        <end position="127"/>
    </location>
</feature>
<sequence>MATGGLHVTTLGGGTAAAAQSPALMPLQDRRVHLIDDLLGAILLLAAAALVVLLDLTRRRICALYQLAFVLYSVCAFFVVGGLVDHHLSDDQLHLALYTSYLASSSLTTFVYVPIATSAAAALLVFFQLSRCSCACCCLAGDHRRCTLFRIRSHSSMYATCILLLYLVIGVRLNVRLRDSAINPVGGTVHWMMLRSPFYLGMAHLGSLALIVLKRFLQHEHDDGSSCSAATLSAAASSTTAAPPSTVEELMRPPLSKTPAHTAGRRSASDLKSSRPRSPQIASAEPTASTARLARARSTASGLLLDESPQRLRRLSDNSSNNHHHQQQPLADGDVSALISSDSDSDDGVLQPNFQRSALSAKLSGAATVKRPSTPSSSRSSLSPPPSPTASTTSTGSTSSFSSSGRRRAAPARGGLAPRPRLSSGDSLASSTLSDSELGGVAMLGDDRATAQLRRRAPQRLAESPLATTAVASSGGVSFFGPDPWIECVDDRTGAAYLYNSLTGESRWKT</sequence>
<feature type="compositionally biased region" description="Low complexity" evidence="1">
    <location>
        <begin position="389"/>
        <end position="404"/>
    </location>
</feature>
<feature type="compositionally biased region" description="Low complexity" evidence="1">
    <location>
        <begin position="371"/>
        <end position="382"/>
    </location>
</feature>
<feature type="compositionally biased region" description="Low complexity" evidence="1">
    <location>
        <begin position="411"/>
        <end position="438"/>
    </location>
</feature>
<comment type="caution">
    <text evidence="3">The sequence shown here is derived from an EMBL/GenBank/DDBJ whole genome shotgun (WGS) entry which is preliminary data.</text>
</comment>
<feature type="transmembrane region" description="Helical" evidence="2">
    <location>
        <begin position="193"/>
        <end position="213"/>
    </location>
</feature>
<evidence type="ECO:0008006" key="5">
    <source>
        <dbReference type="Google" id="ProtNLM"/>
    </source>
</evidence>
<protein>
    <recommendedName>
        <fullName evidence="5">WW domain-containing protein</fullName>
    </recommendedName>
</protein>